<evidence type="ECO:0000313" key="8">
    <source>
        <dbReference type="EMBL" id="ESL09587.1"/>
    </source>
</evidence>
<accession>A0A061J8K9</accession>
<dbReference type="EMBL" id="AUPL01002690">
    <property type="protein sequence ID" value="ESL09587.1"/>
    <property type="molecule type" value="Genomic_DNA"/>
</dbReference>
<keyword evidence="6 7" id="KW-0472">Membrane</keyword>
<comment type="similarity">
    <text evidence="2 7">Belongs to the derlin family.</text>
</comment>
<comment type="caution">
    <text evidence="8">The sequence shown here is derived from an EMBL/GenBank/DDBJ whole genome shotgun (WGS) entry which is preliminary data.</text>
</comment>
<evidence type="ECO:0000256" key="3">
    <source>
        <dbReference type="ARBA" id="ARBA00022692"/>
    </source>
</evidence>
<comment type="subcellular location">
    <subcellularLocation>
        <location evidence="1 7">Endoplasmic reticulum membrane</location>
        <topology evidence="1 7">Multi-pass membrane protein</topology>
    </subcellularLocation>
</comment>
<dbReference type="GO" id="GO:0006950">
    <property type="term" value="P:response to stress"/>
    <property type="evidence" value="ECO:0007669"/>
    <property type="project" value="UniProtKB-ARBA"/>
</dbReference>
<feature type="transmembrane region" description="Helical" evidence="7">
    <location>
        <begin position="90"/>
        <end position="110"/>
    </location>
</feature>
<dbReference type="SUPFAM" id="SSF144091">
    <property type="entry name" value="Rhomboid-like"/>
    <property type="match status" value="1"/>
</dbReference>
<keyword evidence="3 7" id="KW-0812">Transmembrane</keyword>
<keyword evidence="5 7" id="KW-1133">Transmembrane helix</keyword>
<dbReference type="InterPro" id="IPR007599">
    <property type="entry name" value="DER1"/>
</dbReference>
<dbReference type="PANTHER" id="PTHR11009">
    <property type="entry name" value="DER1-LIKE PROTEIN, DERLIN"/>
    <property type="match status" value="1"/>
</dbReference>
<comment type="function">
    <text evidence="7">May be involved in the degradation of misfolded endoplasmic reticulum (ER) luminal proteins.</text>
</comment>
<organism evidence="8 9">
    <name type="scientific">Trypanosoma rangeli SC58</name>
    <dbReference type="NCBI Taxonomy" id="429131"/>
    <lineage>
        <taxon>Eukaryota</taxon>
        <taxon>Discoba</taxon>
        <taxon>Euglenozoa</taxon>
        <taxon>Kinetoplastea</taxon>
        <taxon>Metakinetoplastina</taxon>
        <taxon>Trypanosomatida</taxon>
        <taxon>Trypanosomatidae</taxon>
        <taxon>Trypanosoma</taxon>
        <taxon>Herpetosoma</taxon>
    </lineage>
</organism>
<proteinExistence type="inferred from homology"/>
<feature type="transmembrane region" description="Helical" evidence="7">
    <location>
        <begin position="12"/>
        <end position="33"/>
    </location>
</feature>
<gene>
    <name evidence="8" type="ORF">TRSC58_02690</name>
</gene>
<evidence type="ECO:0000256" key="6">
    <source>
        <dbReference type="ARBA" id="ARBA00023136"/>
    </source>
</evidence>
<dbReference type="VEuPathDB" id="TriTrypDB:TRSC58_02690"/>
<keyword evidence="4 7" id="KW-0256">Endoplasmic reticulum</keyword>
<dbReference type="AlphaFoldDB" id="A0A061J8K9"/>
<feature type="transmembrane region" description="Helical" evidence="7">
    <location>
        <begin position="141"/>
        <end position="163"/>
    </location>
</feature>
<evidence type="ECO:0000256" key="5">
    <source>
        <dbReference type="ARBA" id="ARBA00022989"/>
    </source>
</evidence>
<dbReference type="InterPro" id="IPR035952">
    <property type="entry name" value="Rhomboid-like_sf"/>
</dbReference>
<keyword evidence="9" id="KW-1185">Reference proteome</keyword>
<evidence type="ECO:0000256" key="7">
    <source>
        <dbReference type="RuleBase" id="RU363059"/>
    </source>
</evidence>
<name>A0A061J8K9_TRYRA</name>
<evidence type="ECO:0000256" key="1">
    <source>
        <dbReference type="ARBA" id="ARBA00004477"/>
    </source>
</evidence>
<dbReference type="Pfam" id="PF04511">
    <property type="entry name" value="DER1"/>
    <property type="match status" value="1"/>
</dbReference>
<protein>
    <recommendedName>
        <fullName evidence="7">Derlin</fullName>
    </recommendedName>
</protein>
<feature type="transmembrane region" description="Helical" evidence="7">
    <location>
        <begin position="53"/>
        <end position="78"/>
    </location>
</feature>
<reference evidence="8 9" key="1">
    <citation type="submission" date="2013-07" db="EMBL/GenBank/DDBJ databases">
        <authorList>
            <person name="Stoco P.H."/>
            <person name="Wagner G."/>
            <person name="Gerber A."/>
            <person name="Zaha A."/>
            <person name="Thompson C."/>
            <person name="Bartholomeu D.C."/>
            <person name="Luckemeyer D.D."/>
            <person name="Bahia D."/>
            <person name="Loreto E."/>
            <person name="Prestes E.B."/>
            <person name="Lima F.M."/>
            <person name="Rodrigues-Luiz G."/>
            <person name="Vallejo G.A."/>
            <person name="Filho J.F."/>
            <person name="Monteiro K.M."/>
            <person name="Tyler K.M."/>
            <person name="de Almeida L.G."/>
            <person name="Ortiz M.F."/>
            <person name="Siervo M.A."/>
            <person name="de Moraes M.H."/>
            <person name="Cunha O.L."/>
            <person name="Mendonca-Neto R."/>
            <person name="Silva R."/>
            <person name="Teixeira S.M."/>
            <person name="Murta S.M."/>
            <person name="Sincero T.C."/>
            <person name="Mendes T.A."/>
            <person name="Urmenyi T.P."/>
            <person name="Silva V.G."/>
            <person name="da Rocha W.D."/>
            <person name="Andersson B."/>
            <person name="Romanha A.J."/>
            <person name="Steindel M."/>
            <person name="de Vasconcelos A.T."/>
            <person name="Grisard E.C."/>
        </authorList>
    </citation>
    <scope>NUCLEOTIDE SEQUENCE [LARGE SCALE GENOMIC DNA]</scope>
    <source>
        <strain evidence="8 9">SC58</strain>
    </source>
</reference>
<sequence>MDFDVIHSIPLVTRTLLLLSVASVMLVTFGVIHPVEILFSPLLVFQEKQYWRLITNFFFFGQLDLSSILELHWLYIVSSSIEAQYFRRRKIDYCLTLLVAISSLLLFRIFRVVDTPYLSFSLRNALVYLFARLLPDLEVDIFFLITIPVRLLPMFLLVMALIFDRQRGIQLIMVEHFVGHILWYFLEIFPRITGLHLLRLQEYLVR</sequence>
<evidence type="ECO:0000313" key="9">
    <source>
        <dbReference type="Proteomes" id="UP000031737"/>
    </source>
</evidence>
<dbReference type="OrthoDB" id="1716531at2759"/>
<evidence type="ECO:0000256" key="2">
    <source>
        <dbReference type="ARBA" id="ARBA00008917"/>
    </source>
</evidence>
<evidence type="ECO:0000256" key="4">
    <source>
        <dbReference type="ARBA" id="ARBA00022824"/>
    </source>
</evidence>
<dbReference type="Proteomes" id="UP000031737">
    <property type="component" value="Unassembled WGS sequence"/>
</dbReference>
<dbReference type="GO" id="GO:0005789">
    <property type="term" value="C:endoplasmic reticulum membrane"/>
    <property type="evidence" value="ECO:0007669"/>
    <property type="project" value="UniProtKB-SubCell"/>
</dbReference>